<dbReference type="InterPro" id="IPR007405">
    <property type="entry name" value="Phage_KVP40_Orf299"/>
</dbReference>
<dbReference type="OrthoDB" id="37369at2"/>
<dbReference type="STRING" id="568899.SAMN05192534_11312"/>
<dbReference type="AlphaFoldDB" id="A0A1G8FTE2"/>
<dbReference type="PANTHER" id="PTHR39961">
    <property type="entry name" value="HYPOTHETICAL CYTOSOLIC PROTEIN"/>
    <property type="match status" value="1"/>
</dbReference>
<name>A0A1G8FTE2_9BACI</name>
<dbReference type="EMBL" id="FNDK01000013">
    <property type="protein sequence ID" value="SDH85371.1"/>
    <property type="molecule type" value="Genomic_DNA"/>
</dbReference>
<dbReference type="RefSeq" id="WP_091273889.1">
    <property type="nucleotide sequence ID" value="NZ_FNDK01000013.1"/>
</dbReference>
<keyword evidence="2" id="KW-1185">Reference proteome</keyword>
<evidence type="ECO:0000313" key="2">
    <source>
        <dbReference type="Proteomes" id="UP000199163"/>
    </source>
</evidence>
<reference evidence="1 2" key="1">
    <citation type="submission" date="2016-10" db="EMBL/GenBank/DDBJ databases">
        <authorList>
            <person name="de Groot N.N."/>
        </authorList>
    </citation>
    <scope>NUCLEOTIDE SEQUENCE [LARGE SCALE GENOMIC DNA]</scope>
    <source>
        <strain evidence="1 2">DSM 21632</strain>
    </source>
</reference>
<dbReference type="PANTHER" id="PTHR39961:SF1">
    <property type="entry name" value="DUF458 DOMAIN-CONTAINING PROTEIN"/>
    <property type="match status" value="1"/>
</dbReference>
<sequence length="174" mass="20509">MNANLRFHNLSKKNMSFTEVFERIESFIKQNPQAQYRLMIGTDSQVHRKSTRFVTGIVIRREGHGVWACLKKHDVKRRFEHLHEKVSMETWLTEEVAQLFTPEKQERLYNLILPYIDEGSSFTMEGHLDVGKGKRNKTRVYVEEMMARLKVHGMKARVKPDSFVASSYANRYTK</sequence>
<dbReference type="Proteomes" id="UP000199163">
    <property type="component" value="Unassembled WGS sequence"/>
</dbReference>
<accession>A0A1G8FTE2</accession>
<dbReference type="Pfam" id="PF04308">
    <property type="entry name" value="RNaseH_like"/>
    <property type="match status" value="1"/>
</dbReference>
<evidence type="ECO:0000313" key="1">
    <source>
        <dbReference type="EMBL" id="SDH85371.1"/>
    </source>
</evidence>
<gene>
    <name evidence="1" type="ORF">SAMN05192534_11312</name>
</gene>
<proteinExistence type="predicted"/>
<protein>
    <submittedName>
        <fullName evidence="1">Uncharacterized protein</fullName>
    </submittedName>
</protein>
<organism evidence="1 2">
    <name type="scientific">Alteribacillus persepolensis</name>
    <dbReference type="NCBI Taxonomy" id="568899"/>
    <lineage>
        <taxon>Bacteria</taxon>
        <taxon>Bacillati</taxon>
        <taxon>Bacillota</taxon>
        <taxon>Bacilli</taxon>
        <taxon>Bacillales</taxon>
        <taxon>Bacillaceae</taxon>
        <taxon>Alteribacillus</taxon>
    </lineage>
</organism>